<sequence>MIERFHRQLKTAIKSHQTEEWAEILPVIMMGIRAAWKEDLQTTPAEIVFGESIRLPGQFLEETCAKFDDTEDFAARLNKIIRNLQPKLKRHGEKAIFIYKDLATTQRVFLRHDAPTRALQPPYDGPFKVLNRGEKTFKICVNGRPVNVSIDRLKPAYILEQEEPEPAQSSTGTTQTPEEPQQQQRTRSGRISRPPVRFQGL</sequence>
<dbReference type="PANTHER" id="PTHR38681">
    <property type="entry name" value="RETROVIRUS-RELATED POL POLYPROTEIN FROM TRANSPOSON 412-LIKE PROTEIN-RELATED"/>
    <property type="match status" value="1"/>
</dbReference>
<accession>A0A6J1PDD1</accession>
<feature type="region of interest" description="Disordered" evidence="1">
    <location>
        <begin position="160"/>
        <end position="201"/>
    </location>
</feature>
<dbReference type="OrthoDB" id="422540at2759"/>
<proteinExistence type="predicted"/>
<evidence type="ECO:0000256" key="1">
    <source>
        <dbReference type="SAM" id="MobiDB-lite"/>
    </source>
</evidence>
<dbReference type="PANTHER" id="PTHR38681:SF1">
    <property type="entry name" value="RETROVIRUS-RELATED POL POLYPROTEIN FROM TRANSPOSON 412-LIKE PROTEIN"/>
    <property type="match status" value="1"/>
</dbReference>
<dbReference type="Gene3D" id="3.30.420.10">
    <property type="entry name" value="Ribonuclease H-like superfamily/Ribonuclease H"/>
    <property type="match status" value="1"/>
</dbReference>
<dbReference type="AlphaFoldDB" id="A0A6J1PDD1"/>
<feature type="compositionally biased region" description="Low complexity" evidence="1">
    <location>
        <begin position="168"/>
        <end position="186"/>
    </location>
</feature>
<evidence type="ECO:0000313" key="2">
    <source>
        <dbReference type="Proteomes" id="UP000504618"/>
    </source>
</evidence>
<keyword evidence="2" id="KW-1185">Reference proteome</keyword>
<organism evidence="2 3">
    <name type="scientific">Temnothorax curvispinosus</name>
    <dbReference type="NCBI Taxonomy" id="300111"/>
    <lineage>
        <taxon>Eukaryota</taxon>
        <taxon>Metazoa</taxon>
        <taxon>Ecdysozoa</taxon>
        <taxon>Arthropoda</taxon>
        <taxon>Hexapoda</taxon>
        <taxon>Insecta</taxon>
        <taxon>Pterygota</taxon>
        <taxon>Neoptera</taxon>
        <taxon>Endopterygota</taxon>
        <taxon>Hymenoptera</taxon>
        <taxon>Apocrita</taxon>
        <taxon>Aculeata</taxon>
        <taxon>Formicoidea</taxon>
        <taxon>Formicidae</taxon>
        <taxon>Myrmicinae</taxon>
        <taxon>Temnothorax</taxon>
    </lineage>
</organism>
<reference evidence="3" key="1">
    <citation type="submission" date="2025-08" db="UniProtKB">
        <authorList>
            <consortium name="RefSeq"/>
        </authorList>
    </citation>
    <scope>IDENTIFICATION</scope>
    <source>
        <tissue evidence="3">Whole body</tissue>
    </source>
</reference>
<dbReference type="GO" id="GO:0003676">
    <property type="term" value="F:nucleic acid binding"/>
    <property type="evidence" value="ECO:0007669"/>
    <property type="project" value="InterPro"/>
</dbReference>
<name>A0A6J1PDD1_9HYME</name>
<protein>
    <submittedName>
        <fullName evidence="3">Uncharacterized protein LOC112451806</fullName>
    </submittedName>
</protein>
<dbReference type="GeneID" id="112451806"/>
<dbReference type="RefSeq" id="XP_024867458.1">
    <property type="nucleotide sequence ID" value="XM_025011690.1"/>
</dbReference>
<dbReference type="InterPro" id="IPR036397">
    <property type="entry name" value="RNaseH_sf"/>
</dbReference>
<gene>
    <name evidence="3" type="primary">LOC112451806</name>
</gene>
<evidence type="ECO:0000313" key="3">
    <source>
        <dbReference type="RefSeq" id="XP_024867458.1"/>
    </source>
</evidence>
<dbReference type="Proteomes" id="UP000504618">
    <property type="component" value="Unplaced"/>
</dbReference>